<dbReference type="InterPro" id="IPR015927">
    <property type="entry name" value="Peptidase_S24_S26A/B/C"/>
</dbReference>
<dbReference type="InterPro" id="IPR039418">
    <property type="entry name" value="LexA-like"/>
</dbReference>
<dbReference type="InterPro" id="IPR036286">
    <property type="entry name" value="LexA/Signal_pep-like_sf"/>
</dbReference>
<dbReference type="SUPFAM" id="SSF51306">
    <property type="entry name" value="LexA/Signal peptidase"/>
    <property type="match status" value="1"/>
</dbReference>
<evidence type="ECO:0000313" key="3">
    <source>
        <dbReference type="Proteomes" id="UP000182025"/>
    </source>
</evidence>
<accession>A0A1I5R0R4</accession>
<dbReference type="InterPro" id="IPR050077">
    <property type="entry name" value="LexA_repressor"/>
</dbReference>
<dbReference type="PANTHER" id="PTHR33516">
    <property type="entry name" value="LEXA REPRESSOR"/>
    <property type="match status" value="1"/>
</dbReference>
<evidence type="ECO:0000313" key="2">
    <source>
        <dbReference type="EMBL" id="SFP51947.1"/>
    </source>
</evidence>
<protein>
    <submittedName>
        <fullName evidence="2">Peptidase S24-like</fullName>
    </submittedName>
</protein>
<dbReference type="Pfam" id="PF00717">
    <property type="entry name" value="Peptidase_S24"/>
    <property type="match status" value="1"/>
</dbReference>
<dbReference type="OrthoDB" id="9791537at2"/>
<dbReference type="PANTHER" id="PTHR33516:SF2">
    <property type="entry name" value="LEXA REPRESSOR-RELATED"/>
    <property type="match status" value="1"/>
</dbReference>
<gene>
    <name evidence="2" type="ORF">SAMN05216177_103224</name>
</gene>
<keyword evidence="3" id="KW-1185">Reference proteome</keyword>
<reference evidence="3" key="1">
    <citation type="submission" date="2016-10" db="EMBL/GenBank/DDBJ databases">
        <authorList>
            <person name="Varghese N."/>
            <person name="Submissions S."/>
        </authorList>
    </citation>
    <scope>NUCLEOTIDE SEQUENCE [LARGE SCALE GENOMIC DNA]</scope>
    <source>
        <strain evidence="3">JCM 15604</strain>
    </source>
</reference>
<proteinExistence type="predicted"/>
<feature type="domain" description="Peptidase S24/S26A/S26B/S26C" evidence="1">
    <location>
        <begin position="41"/>
        <end position="165"/>
    </location>
</feature>
<dbReference type="EMBL" id="FOXK01000003">
    <property type="protein sequence ID" value="SFP51947.1"/>
    <property type="molecule type" value="Genomic_DNA"/>
</dbReference>
<name>A0A1I5R0R4_9GAMM</name>
<dbReference type="CDD" id="cd06529">
    <property type="entry name" value="S24_LexA-like"/>
    <property type="match status" value="1"/>
</dbReference>
<dbReference type="Proteomes" id="UP000182025">
    <property type="component" value="Unassembled WGS sequence"/>
</dbReference>
<dbReference type="Gene3D" id="2.10.109.10">
    <property type="entry name" value="Umud Fragment, subunit A"/>
    <property type="match status" value="1"/>
</dbReference>
<dbReference type="AlphaFoldDB" id="A0A1I5R0R4"/>
<sequence>MQGANKDLLERILQLLDISLSGSQGFDTNVSEALHVKGRVPLISWVQAGCWSEVSDIYAVGDAEEWLPCPAAHGPRTFALRVRGLSMYNPSERHSFNDGDIIFVDPDRDAIHKSLIVAKLTDTQEATFKQLLIEGSQRFLMALNPSWPDRIFAINGNAEICGVAIAKHEPLI</sequence>
<evidence type="ECO:0000259" key="1">
    <source>
        <dbReference type="Pfam" id="PF00717"/>
    </source>
</evidence>
<organism evidence="2 3">
    <name type="scientific">Ectopseudomonas toyotomiensis</name>
    <dbReference type="NCBI Taxonomy" id="554344"/>
    <lineage>
        <taxon>Bacteria</taxon>
        <taxon>Pseudomonadati</taxon>
        <taxon>Pseudomonadota</taxon>
        <taxon>Gammaproteobacteria</taxon>
        <taxon>Pseudomonadales</taxon>
        <taxon>Pseudomonadaceae</taxon>
        <taxon>Ectopseudomonas</taxon>
    </lineage>
</organism>